<dbReference type="SUPFAM" id="SSF48208">
    <property type="entry name" value="Six-hairpin glycosidases"/>
    <property type="match status" value="1"/>
</dbReference>
<dbReference type="InterPro" id="IPR053169">
    <property type="entry name" value="MUG_Protein"/>
</dbReference>
<dbReference type="Proteomes" id="UP001152300">
    <property type="component" value="Unassembled WGS sequence"/>
</dbReference>
<evidence type="ECO:0008006" key="3">
    <source>
        <dbReference type="Google" id="ProtNLM"/>
    </source>
</evidence>
<dbReference type="EMBL" id="JAPEIS010000001">
    <property type="protein sequence ID" value="KAJ8069576.1"/>
    <property type="molecule type" value="Genomic_DNA"/>
</dbReference>
<proteinExistence type="predicted"/>
<evidence type="ECO:0000313" key="2">
    <source>
        <dbReference type="Proteomes" id="UP001152300"/>
    </source>
</evidence>
<dbReference type="AlphaFoldDB" id="A0A9X0AV87"/>
<accession>A0A9X0AV87</accession>
<reference evidence="1" key="1">
    <citation type="submission" date="2022-11" db="EMBL/GenBank/DDBJ databases">
        <title>Genome Resource of Sclerotinia nivalis Strain SnTB1, a Plant Pathogen Isolated from American Ginseng.</title>
        <authorList>
            <person name="Fan S."/>
        </authorList>
    </citation>
    <scope>NUCLEOTIDE SEQUENCE</scope>
    <source>
        <strain evidence="1">SnTB1</strain>
    </source>
</reference>
<comment type="caution">
    <text evidence="1">The sequence shown here is derived from an EMBL/GenBank/DDBJ whole genome shotgun (WGS) entry which is preliminary data.</text>
</comment>
<gene>
    <name evidence="1" type="ORF">OCU04_000015</name>
</gene>
<sequence>MDLVSTLILFLTTLTMRRSLVFLCYVLSLADIATSQQSTANAEAAFRQLQTWYNTASGLWTTTGWWNAANCLTVLGDLAAVDPNVRSNITGVMSNTFTQAQMNNLQMTKVVLPDFNYVCLYGSSTSTTDNVTLVNYIPVHAPASVSTRQFRGFLNDYYDDEGWWALAWIQAYDITGNRDYLSMAESIFADMKTGSNTPCSNGVSGIWWDKPRTYVNAIANELYLSVAAHLANRASNRASYLTIARDQWSWFQGTGMINAQGTINDGLTSECRNNGGTVWSYNQGVILGGLVELSRATGDPSYINTAKSIASAAIRALSDSNGILHDPCEPNCGADGAQFKGIFMRNLQRLHRQSPDSSYFTFIANNAKSIWANDKDPANNALGVNWAGPFIPPADASTQSSALDALVAAVTVGVRRVARGSRWVA</sequence>
<keyword evidence="2" id="KW-1185">Reference proteome</keyword>
<dbReference type="PANTHER" id="PTHR47791">
    <property type="entry name" value="MEIOTICALLY UP-REGULATED GENE 191 PROTEIN"/>
    <property type="match status" value="1"/>
</dbReference>
<evidence type="ECO:0000313" key="1">
    <source>
        <dbReference type="EMBL" id="KAJ8069576.1"/>
    </source>
</evidence>
<organism evidence="1 2">
    <name type="scientific">Sclerotinia nivalis</name>
    <dbReference type="NCBI Taxonomy" id="352851"/>
    <lineage>
        <taxon>Eukaryota</taxon>
        <taxon>Fungi</taxon>
        <taxon>Dikarya</taxon>
        <taxon>Ascomycota</taxon>
        <taxon>Pezizomycotina</taxon>
        <taxon>Leotiomycetes</taxon>
        <taxon>Helotiales</taxon>
        <taxon>Sclerotiniaceae</taxon>
        <taxon>Sclerotinia</taxon>
    </lineage>
</organism>
<name>A0A9X0AV87_9HELO</name>
<dbReference type="InterPro" id="IPR005198">
    <property type="entry name" value="Glyco_hydro_76"/>
</dbReference>
<dbReference type="OrthoDB" id="9984024at2759"/>
<dbReference type="InterPro" id="IPR008928">
    <property type="entry name" value="6-hairpin_glycosidase_sf"/>
</dbReference>
<protein>
    <recommendedName>
        <fullName evidence="3">Glycoside hydrolase family 76 protein</fullName>
    </recommendedName>
</protein>
<dbReference type="Gene3D" id="1.50.10.20">
    <property type="match status" value="1"/>
</dbReference>
<dbReference type="Pfam" id="PF03663">
    <property type="entry name" value="Glyco_hydro_76"/>
    <property type="match status" value="1"/>
</dbReference>
<dbReference type="GO" id="GO:0005975">
    <property type="term" value="P:carbohydrate metabolic process"/>
    <property type="evidence" value="ECO:0007669"/>
    <property type="project" value="InterPro"/>
</dbReference>
<dbReference type="PANTHER" id="PTHR47791:SF1">
    <property type="entry name" value="ENDO MANNANASE, GH76 FAMILY (EUROFUNG)"/>
    <property type="match status" value="1"/>
</dbReference>